<dbReference type="EMBL" id="JAGGJX010000001">
    <property type="protein sequence ID" value="MBP1853840.1"/>
    <property type="molecule type" value="Genomic_DNA"/>
</dbReference>
<sequence length="440" mass="49831">MIEGLTGLVITKEDKSYNNVRRNENMYFSYYPKVIVYPNNITDVVNAVNWSRERGINIRCRSGRHNYESFSVANDVVVIDVSNLHSFEIDTNEGYIRIGAGYTQEQLYHMITKYGYAFVGGSCGSIGVTGVALGGGVGFLQREYGLACDNLAEAQIVDAFGRIITANSYQNQDLLAALRGAGSNNFGVVVSLTFKVHTIDKVTVVAAKWPKNSRYEVIQAFQNVGEHLDNKYTIQVSMTKDAIELYGVGLRSTEKEMEQALSILLKVPNKTNYTIKNIGYKEYIQKRSDFESTPKGFKNTGLFSYEHLGKAPCQILFDYLDNSPSIQPPVQVEFLLLGGKISENEQLPSAYPHRSAKVLIQIEAEWILEYSMYANETIMWVNSLRTSLLPYAGFGYLNYCDIYIPNYLYSYFGNNVSWLKIVKEKYDQFNLFYYPQGINL</sequence>
<dbReference type="Gene3D" id="3.40.462.20">
    <property type="match status" value="1"/>
</dbReference>
<dbReference type="PROSITE" id="PS51387">
    <property type="entry name" value="FAD_PCMH"/>
    <property type="match status" value="1"/>
</dbReference>
<evidence type="ECO:0000256" key="2">
    <source>
        <dbReference type="ARBA" id="ARBA00005466"/>
    </source>
</evidence>
<dbReference type="RefSeq" id="WP_209455468.1">
    <property type="nucleotide sequence ID" value="NZ_BAAACS010000017.1"/>
</dbReference>
<dbReference type="SUPFAM" id="SSF56176">
    <property type="entry name" value="FAD-binding/transporter-associated domain-like"/>
    <property type="match status" value="1"/>
</dbReference>
<dbReference type="PANTHER" id="PTHR42973">
    <property type="entry name" value="BINDING OXIDOREDUCTASE, PUTATIVE (AFU_ORTHOLOGUE AFUA_1G17690)-RELATED"/>
    <property type="match status" value="1"/>
</dbReference>
<name>A0ABS4E7B3_9FIRM</name>
<comment type="cofactor">
    <cofactor evidence="1">
        <name>FAD</name>
        <dbReference type="ChEBI" id="CHEBI:57692"/>
    </cofactor>
</comment>
<dbReference type="InterPro" id="IPR050416">
    <property type="entry name" value="FAD-linked_Oxidoreductase"/>
</dbReference>
<dbReference type="Proteomes" id="UP000767291">
    <property type="component" value="Unassembled WGS sequence"/>
</dbReference>
<evidence type="ECO:0000256" key="1">
    <source>
        <dbReference type="ARBA" id="ARBA00001974"/>
    </source>
</evidence>
<keyword evidence="4" id="KW-0274">FAD</keyword>
<keyword evidence="5" id="KW-0560">Oxidoreductase</keyword>
<comment type="caution">
    <text evidence="7">The sequence shown here is derived from an EMBL/GenBank/DDBJ whole genome shotgun (WGS) entry which is preliminary data.</text>
</comment>
<evidence type="ECO:0000256" key="3">
    <source>
        <dbReference type="ARBA" id="ARBA00022630"/>
    </source>
</evidence>
<keyword evidence="8" id="KW-1185">Reference proteome</keyword>
<evidence type="ECO:0000313" key="8">
    <source>
        <dbReference type="Proteomes" id="UP000767291"/>
    </source>
</evidence>
<evidence type="ECO:0000256" key="5">
    <source>
        <dbReference type="ARBA" id="ARBA00023002"/>
    </source>
</evidence>
<accession>A0ABS4E7B3</accession>
<evidence type="ECO:0000259" key="6">
    <source>
        <dbReference type="PROSITE" id="PS51387"/>
    </source>
</evidence>
<proteinExistence type="inferred from homology"/>
<dbReference type="PANTHER" id="PTHR42973:SF39">
    <property type="entry name" value="FAD-BINDING PCMH-TYPE DOMAIN-CONTAINING PROTEIN"/>
    <property type="match status" value="1"/>
</dbReference>
<dbReference type="Gene3D" id="3.30.465.10">
    <property type="match status" value="1"/>
</dbReference>
<organism evidence="7 8">
    <name type="scientific">Metaclostridioides mangenotii</name>
    <dbReference type="NCBI Taxonomy" id="1540"/>
    <lineage>
        <taxon>Bacteria</taxon>
        <taxon>Bacillati</taxon>
        <taxon>Bacillota</taxon>
        <taxon>Clostridia</taxon>
        <taxon>Peptostreptococcales</taxon>
        <taxon>Peptostreptococcaceae</taxon>
        <taxon>Metaclostridioides</taxon>
    </lineage>
</organism>
<gene>
    <name evidence="7" type="ORF">J2Z43_000230</name>
</gene>
<dbReference type="InterPro" id="IPR016169">
    <property type="entry name" value="FAD-bd_PCMH_sub2"/>
</dbReference>
<dbReference type="InterPro" id="IPR006094">
    <property type="entry name" value="Oxid_FAD_bind_N"/>
</dbReference>
<feature type="domain" description="FAD-binding PCMH-type" evidence="6">
    <location>
        <begin position="28"/>
        <end position="199"/>
    </location>
</feature>
<dbReference type="InterPro" id="IPR016166">
    <property type="entry name" value="FAD-bd_PCMH"/>
</dbReference>
<reference evidence="7 8" key="1">
    <citation type="submission" date="2021-03" db="EMBL/GenBank/DDBJ databases">
        <title>Genomic Encyclopedia of Type Strains, Phase IV (KMG-IV): sequencing the most valuable type-strain genomes for metagenomic binning, comparative biology and taxonomic classification.</title>
        <authorList>
            <person name="Goeker M."/>
        </authorList>
    </citation>
    <scope>NUCLEOTIDE SEQUENCE [LARGE SCALE GENOMIC DNA]</scope>
    <source>
        <strain evidence="7 8">DSM 1289</strain>
    </source>
</reference>
<protein>
    <submittedName>
        <fullName evidence="7">UDP-N-acetylenolpyruvoylglucosamine reductase</fullName>
    </submittedName>
</protein>
<evidence type="ECO:0000256" key="4">
    <source>
        <dbReference type="ARBA" id="ARBA00022827"/>
    </source>
</evidence>
<dbReference type="Pfam" id="PF08031">
    <property type="entry name" value="BBE"/>
    <property type="match status" value="1"/>
</dbReference>
<keyword evidence="3" id="KW-0285">Flavoprotein</keyword>
<comment type="similarity">
    <text evidence="2">Belongs to the oxygen-dependent FAD-linked oxidoreductase family.</text>
</comment>
<evidence type="ECO:0000313" key="7">
    <source>
        <dbReference type="EMBL" id="MBP1853840.1"/>
    </source>
</evidence>
<dbReference type="InterPro" id="IPR036318">
    <property type="entry name" value="FAD-bd_PCMH-like_sf"/>
</dbReference>
<dbReference type="InterPro" id="IPR012951">
    <property type="entry name" value="BBE"/>
</dbReference>
<dbReference type="Pfam" id="PF01565">
    <property type="entry name" value="FAD_binding_4"/>
    <property type="match status" value="1"/>
</dbReference>